<name>A0A3N0CGF2_9ACTN</name>
<evidence type="ECO:0000256" key="3">
    <source>
        <dbReference type="ARBA" id="ARBA00022723"/>
    </source>
</evidence>
<protein>
    <recommendedName>
        <fullName evidence="8">MBL fold metallo-hydrolase</fullName>
    </recommendedName>
</protein>
<dbReference type="Gene3D" id="3.60.15.10">
    <property type="entry name" value="Ribonuclease Z/Hydroxyacylglutathione hydrolase-like"/>
    <property type="match status" value="1"/>
</dbReference>
<evidence type="ECO:0000256" key="1">
    <source>
        <dbReference type="ARBA" id="ARBA00001947"/>
    </source>
</evidence>
<dbReference type="RefSeq" id="WP_123227830.1">
    <property type="nucleotide sequence ID" value="NZ_RJSE01000007.1"/>
</dbReference>
<dbReference type="PANTHER" id="PTHR42978">
    <property type="entry name" value="QUORUM-QUENCHING LACTONASE YTNP-RELATED-RELATED"/>
    <property type="match status" value="1"/>
</dbReference>
<keyword evidence="5" id="KW-0862">Zinc</keyword>
<dbReference type="SUPFAM" id="SSF56281">
    <property type="entry name" value="Metallo-hydrolase/oxidoreductase"/>
    <property type="match status" value="1"/>
</dbReference>
<evidence type="ECO:0000313" key="7">
    <source>
        <dbReference type="Proteomes" id="UP000267128"/>
    </source>
</evidence>
<keyword evidence="4" id="KW-0378">Hydrolase</keyword>
<evidence type="ECO:0008006" key="8">
    <source>
        <dbReference type="Google" id="ProtNLM"/>
    </source>
</evidence>
<dbReference type="AlphaFoldDB" id="A0A3N0CGF2"/>
<evidence type="ECO:0000256" key="5">
    <source>
        <dbReference type="ARBA" id="ARBA00022833"/>
    </source>
</evidence>
<sequence length="264" mass="27929">MPDPGAAGGAGEDRVWRLRALPVGVLPTPRWATTFGAHDTSLQDLGFYVWIVTDGATVGLIDLGLPLDAADAQAISDSNRVFGDGFRDVVLLPELLRSAGLDGADVDFALVTQTVTYHSGGLDAELLPNATFYLARGGVDELLGGPPGHPAPEFYFTERSWRSLRTLAIQGRLRLVDEPVVVVPGVTFEATGGHHPGSAGVRVRTAEGVVGLLETAFLQADLDNGVPIGIAEDVAGCRRAIQRYRAECDHAVALHDLANATRFG</sequence>
<dbReference type="Proteomes" id="UP000267128">
    <property type="component" value="Unassembled WGS sequence"/>
</dbReference>
<evidence type="ECO:0000256" key="4">
    <source>
        <dbReference type="ARBA" id="ARBA00022801"/>
    </source>
</evidence>
<dbReference type="GO" id="GO:0046872">
    <property type="term" value="F:metal ion binding"/>
    <property type="evidence" value="ECO:0007669"/>
    <property type="project" value="UniProtKB-KW"/>
</dbReference>
<dbReference type="GO" id="GO:0016787">
    <property type="term" value="F:hydrolase activity"/>
    <property type="evidence" value="ECO:0007669"/>
    <property type="project" value="UniProtKB-KW"/>
</dbReference>
<dbReference type="InterPro" id="IPR036866">
    <property type="entry name" value="RibonucZ/Hydroxyglut_hydro"/>
</dbReference>
<keyword evidence="3" id="KW-0479">Metal-binding</keyword>
<comment type="caution">
    <text evidence="6">The sequence shown here is derived from an EMBL/GenBank/DDBJ whole genome shotgun (WGS) entry which is preliminary data.</text>
</comment>
<dbReference type="OrthoDB" id="3196337at2"/>
<evidence type="ECO:0000313" key="6">
    <source>
        <dbReference type="EMBL" id="RNL62534.1"/>
    </source>
</evidence>
<dbReference type="InterPro" id="IPR051013">
    <property type="entry name" value="MBL_superfamily_lactonases"/>
</dbReference>
<comment type="similarity">
    <text evidence="2">Belongs to the metallo-beta-lactamase superfamily.</text>
</comment>
<reference evidence="6 7" key="1">
    <citation type="submission" date="2018-11" db="EMBL/GenBank/DDBJ databases">
        <authorList>
            <person name="Li F."/>
        </authorList>
    </citation>
    <scope>NUCLEOTIDE SEQUENCE [LARGE SCALE GENOMIC DNA]</scope>
    <source>
        <strain evidence="6 7">Gsoil 097</strain>
    </source>
</reference>
<organism evidence="6 7">
    <name type="scientific">Nocardioides marmoriginsengisoli</name>
    <dbReference type="NCBI Taxonomy" id="661483"/>
    <lineage>
        <taxon>Bacteria</taxon>
        <taxon>Bacillati</taxon>
        <taxon>Actinomycetota</taxon>
        <taxon>Actinomycetes</taxon>
        <taxon>Propionibacteriales</taxon>
        <taxon>Nocardioidaceae</taxon>
        <taxon>Nocardioides</taxon>
    </lineage>
</organism>
<keyword evidence="7" id="KW-1185">Reference proteome</keyword>
<dbReference type="PANTHER" id="PTHR42978:SF2">
    <property type="entry name" value="102 KBASES UNSTABLE REGION: FROM 1 TO 119443"/>
    <property type="match status" value="1"/>
</dbReference>
<dbReference type="EMBL" id="RJSE01000007">
    <property type="protein sequence ID" value="RNL62534.1"/>
    <property type="molecule type" value="Genomic_DNA"/>
</dbReference>
<evidence type="ECO:0000256" key="2">
    <source>
        <dbReference type="ARBA" id="ARBA00007749"/>
    </source>
</evidence>
<proteinExistence type="inferred from homology"/>
<comment type="cofactor">
    <cofactor evidence="1">
        <name>Zn(2+)</name>
        <dbReference type="ChEBI" id="CHEBI:29105"/>
    </cofactor>
</comment>
<accession>A0A3N0CGF2</accession>
<gene>
    <name evidence="6" type="ORF">EFK50_12250</name>
</gene>